<dbReference type="PANTHER" id="PTHR11941:SF27">
    <property type="entry name" value="ETHYLMALONYL-COA DECARBOXYLASE"/>
    <property type="match status" value="1"/>
</dbReference>
<evidence type="ECO:0000313" key="3">
    <source>
        <dbReference type="Proteomes" id="UP001518925"/>
    </source>
</evidence>
<organism evidence="2 3">
    <name type="scientific">Bacillus suaedaesalsae</name>
    <dbReference type="NCBI Taxonomy" id="2810349"/>
    <lineage>
        <taxon>Bacteria</taxon>
        <taxon>Bacillati</taxon>
        <taxon>Bacillota</taxon>
        <taxon>Bacilli</taxon>
        <taxon>Bacillales</taxon>
        <taxon>Bacillaceae</taxon>
        <taxon>Bacillus</taxon>
    </lineage>
</organism>
<accession>A0ABS2DJ91</accession>
<evidence type="ECO:0000256" key="1">
    <source>
        <dbReference type="ARBA" id="ARBA00023239"/>
    </source>
</evidence>
<proteinExistence type="predicted"/>
<dbReference type="EMBL" id="JAFELM010000031">
    <property type="protein sequence ID" value="MBM6618564.1"/>
    <property type="molecule type" value="Genomic_DNA"/>
</dbReference>
<name>A0ABS2DJ91_9BACI</name>
<evidence type="ECO:0000313" key="2">
    <source>
        <dbReference type="EMBL" id="MBM6618564.1"/>
    </source>
</evidence>
<dbReference type="RefSeq" id="WP_204203896.1">
    <property type="nucleotide sequence ID" value="NZ_JAFELM010000031.1"/>
</dbReference>
<keyword evidence="3" id="KW-1185">Reference proteome</keyword>
<dbReference type="PANTHER" id="PTHR11941">
    <property type="entry name" value="ENOYL-COA HYDRATASE-RELATED"/>
    <property type="match status" value="1"/>
</dbReference>
<gene>
    <name evidence="2" type="ORF">JR050_12915</name>
</gene>
<dbReference type="InterPro" id="IPR001753">
    <property type="entry name" value="Enoyl-CoA_hydra/iso"/>
</dbReference>
<reference evidence="2 3" key="1">
    <citation type="submission" date="2021-02" db="EMBL/GenBank/DDBJ databases">
        <title>Bacillus sp. RD4P76, an endophyte from a halophyte.</title>
        <authorList>
            <person name="Sun J.-Q."/>
        </authorList>
    </citation>
    <scope>NUCLEOTIDE SEQUENCE [LARGE SCALE GENOMIC DNA]</scope>
    <source>
        <strain evidence="2 3">RD4P76</strain>
    </source>
</reference>
<dbReference type="CDD" id="cd06558">
    <property type="entry name" value="crotonase-like"/>
    <property type="match status" value="1"/>
</dbReference>
<protein>
    <submittedName>
        <fullName evidence="2">Enoyl-CoA hydratase/isomerase family protein</fullName>
    </submittedName>
</protein>
<comment type="caution">
    <text evidence="2">The sequence shown here is derived from an EMBL/GenBank/DDBJ whole genome shotgun (WGS) entry which is preliminary data.</text>
</comment>
<dbReference type="Gene3D" id="3.90.226.10">
    <property type="entry name" value="2-enoyl-CoA Hydratase, Chain A, domain 1"/>
    <property type="match status" value="1"/>
</dbReference>
<dbReference type="SUPFAM" id="SSF52096">
    <property type="entry name" value="ClpP/crotonase"/>
    <property type="match status" value="1"/>
</dbReference>
<dbReference type="Pfam" id="PF00378">
    <property type="entry name" value="ECH_1"/>
    <property type="match status" value="1"/>
</dbReference>
<dbReference type="InterPro" id="IPR029045">
    <property type="entry name" value="ClpP/crotonase-like_dom_sf"/>
</dbReference>
<dbReference type="Proteomes" id="UP001518925">
    <property type="component" value="Unassembled WGS sequence"/>
</dbReference>
<sequence length="257" mass="28670">MKKTKLERLHNQLLLFTINRPDVRNAIDYQVMEGFKEAIHTVKQDSSIKGLIITGSGMEAFCSGGDLSVFHGLHTEEEAYSMLSKMGDILFELMTLNRPTFALMNGVAVGGGCEIATACDFRIAKESTKFGFIQGKLGITTGWGGGTMLLEKIPFDRACKMLYSANVIPSETGVELGFINQVFDEGEFQEEGIKWIEELLNNSSSDVLASYKAMSVRKWLSSNLKSRMNEEIKQCSILWEGEEHHHAVNAFLARKKN</sequence>
<keyword evidence="1" id="KW-0456">Lyase</keyword>